<proteinExistence type="predicted"/>
<dbReference type="Proteomes" id="UP000623301">
    <property type="component" value="Unassembled WGS sequence"/>
</dbReference>
<evidence type="ECO:0008006" key="3">
    <source>
        <dbReference type="Google" id="ProtNLM"/>
    </source>
</evidence>
<reference evidence="1 2" key="1">
    <citation type="submission" date="2020-12" db="EMBL/GenBank/DDBJ databases">
        <title>Aureibaculum luteum sp. nov. and Aureibaculum flavum sp. nov., novel members of the family Flavobacteriaceae isolated from Antarctic intertidal sediments.</title>
        <authorList>
            <person name="He X."/>
            <person name="Zhang X."/>
        </authorList>
    </citation>
    <scope>NUCLEOTIDE SEQUENCE [LARGE SCALE GENOMIC DNA]</scope>
    <source>
        <strain evidence="1 2">A20</strain>
    </source>
</reference>
<evidence type="ECO:0000313" key="2">
    <source>
        <dbReference type="Proteomes" id="UP000623301"/>
    </source>
</evidence>
<dbReference type="EMBL" id="JAEHFJ010000003">
    <property type="protein sequence ID" value="MBJ2173941.1"/>
    <property type="molecule type" value="Genomic_DNA"/>
</dbReference>
<name>A0ABS0WPM6_9FLAO</name>
<accession>A0ABS0WPM6</accession>
<keyword evidence="2" id="KW-1185">Reference proteome</keyword>
<evidence type="ECO:0000313" key="1">
    <source>
        <dbReference type="EMBL" id="MBJ2173941.1"/>
    </source>
</evidence>
<gene>
    <name evidence="1" type="ORF">JBL43_06815</name>
</gene>
<comment type="caution">
    <text evidence="1">The sequence shown here is derived from an EMBL/GenBank/DDBJ whole genome shotgun (WGS) entry which is preliminary data.</text>
</comment>
<organism evidence="1 2">
    <name type="scientific">Aureibaculum flavum</name>
    <dbReference type="NCBI Taxonomy" id="2795986"/>
    <lineage>
        <taxon>Bacteria</taxon>
        <taxon>Pseudomonadati</taxon>
        <taxon>Bacteroidota</taxon>
        <taxon>Flavobacteriia</taxon>
        <taxon>Flavobacteriales</taxon>
        <taxon>Flavobacteriaceae</taxon>
        <taxon>Aureibaculum</taxon>
    </lineage>
</organism>
<protein>
    <recommendedName>
        <fullName evidence="3">DUF3575 domain-containing protein</fullName>
    </recommendedName>
</protein>
<sequence>MNQTQIAMKKNFNPKMILIVVSLFTSSILFSQEKPFRIGVKIGFPNGVGGNIEYVLPLLGNKLSVSLDYTGLKADKYLEDDESAKLNYMEGGFNYYFTKEGKGFYGGVSYGSFKLKGESTGYYSDDETKGTGTGSFDFTNNSVNIKLGAKLGGLFYFRPEVGFAFSGFPKAIDMIITYPDGSTEIDSFIEEGDLPNVITSGLIFNIGFGFAF</sequence>